<accession>X6NWE4</accession>
<protein>
    <submittedName>
        <fullName evidence="2">Uncharacterized protein</fullName>
    </submittedName>
</protein>
<reference evidence="2 3" key="1">
    <citation type="journal article" date="2013" name="Curr. Biol.">
        <title>The Genome of the Foraminiferan Reticulomyxa filosa.</title>
        <authorList>
            <person name="Glockner G."/>
            <person name="Hulsmann N."/>
            <person name="Schleicher M."/>
            <person name="Noegel A.A."/>
            <person name="Eichinger L."/>
            <person name="Gallinger C."/>
            <person name="Pawlowski J."/>
            <person name="Sierra R."/>
            <person name="Euteneuer U."/>
            <person name="Pillet L."/>
            <person name="Moustafa A."/>
            <person name="Platzer M."/>
            <person name="Groth M."/>
            <person name="Szafranski K."/>
            <person name="Schliwa M."/>
        </authorList>
    </citation>
    <scope>NUCLEOTIDE SEQUENCE [LARGE SCALE GENOMIC DNA]</scope>
</reference>
<dbReference type="Proteomes" id="UP000023152">
    <property type="component" value="Unassembled WGS sequence"/>
</dbReference>
<gene>
    <name evidence="2" type="ORF">RFI_06917</name>
</gene>
<evidence type="ECO:0000256" key="1">
    <source>
        <dbReference type="SAM" id="MobiDB-lite"/>
    </source>
</evidence>
<comment type="caution">
    <text evidence="2">The sequence shown here is derived from an EMBL/GenBank/DDBJ whole genome shotgun (WGS) entry which is preliminary data.</text>
</comment>
<dbReference type="AlphaFoldDB" id="X6NWE4"/>
<keyword evidence="3" id="KW-1185">Reference proteome</keyword>
<evidence type="ECO:0000313" key="3">
    <source>
        <dbReference type="Proteomes" id="UP000023152"/>
    </source>
</evidence>
<organism evidence="2 3">
    <name type="scientific">Reticulomyxa filosa</name>
    <dbReference type="NCBI Taxonomy" id="46433"/>
    <lineage>
        <taxon>Eukaryota</taxon>
        <taxon>Sar</taxon>
        <taxon>Rhizaria</taxon>
        <taxon>Retaria</taxon>
        <taxon>Foraminifera</taxon>
        <taxon>Monothalamids</taxon>
        <taxon>Reticulomyxidae</taxon>
        <taxon>Reticulomyxa</taxon>
    </lineage>
</organism>
<name>X6NWE4_RETFI</name>
<feature type="region of interest" description="Disordered" evidence="1">
    <location>
        <begin position="105"/>
        <end position="159"/>
    </location>
</feature>
<proteinExistence type="predicted"/>
<feature type="compositionally biased region" description="Low complexity" evidence="1">
    <location>
        <begin position="128"/>
        <end position="147"/>
    </location>
</feature>
<feature type="compositionally biased region" description="Basic and acidic residues" evidence="1">
    <location>
        <begin position="105"/>
        <end position="127"/>
    </location>
</feature>
<evidence type="ECO:0000313" key="2">
    <source>
        <dbReference type="EMBL" id="ETO30203.1"/>
    </source>
</evidence>
<sequence length="334" mass="38499">MQTSNQNVGQKLSTMPLLKGNLGPRQMYIGHFQGSQTPDFRKSRMLALREESLKTQLERIENNPDLKKTVKEEMIKQLKFSENEKRLDSRDFWFQFTEMDNDDEVKKDIKEKDNKDRDKDKDKDKDNNNNTSTTNNGTNDNNTTANNKRAKSKGGNANRIFLGKPTVGRDTHNYVYCVIEVQEDYDEATQSNSRTAHVYPADMIEFGLESLMVSSEDMTSEKLEKEYRRRMRKFQTNLQTGEFKTLSRLFGHDKLADDDVTTSKRVASNNANSEGPLTDLEQIVIKELEVGSISTSNITGIFFLEKKNDPLKKKKMIIQKKKKKKGLTNRKTIT</sequence>
<dbReference type="EMBL" id="ASPP01005624">
    <property type="protein sequence ID" value="ETO30203.1"/>
    <property type="molecule type" value="Genomic_DNA"/>
</dbReference>